<proteinExistence type="predicted"/>
<protein>
    <submittedName>
        <fullName evidence="1">DNA phosphorothioation-dependent restriction protein DptF</fullName>
    </submittedName>
</protein>
<organism evidence="1 2">
    <name type="scientific">Savagea faecisuis</name>
    <dbReference type="NCBI Taxonomy" id="1274803"/>
    <lineage>
        <taxon>Bacteria</taxon>
        <taxon>Bacillati</taxon>
        <taxon>Bacillota</taxon>
        <taxon>Bacilli</taxon>
        <taxon>Bacillales</taxon>
        <taxon>Caryophanaceae</taxon>
        <taxon>Savagea</taxon>
    </lineage>
</organism>
<evidence type="ECO:0000313" key="2">
    <source>
        <dbReference type="Proteomes" id="UP001596976"/>
    </source>
</evidence>
<accession>A0ABW3H0T7</accession>
<dbReference type="Proteomes" id="UP001596976">
    <property type="component" value="Unassembled WGS sequence"/>
</dbReference>
<dbReference type="RefSeq" id="WP_381009661.1">
    <property type="nucleotide sequence ID" value="NZ_JBHTJF010000014.1"/>
</dbReference>
<dbReference type="EMBL" id="JBHTJF010000014">
    <property type="protein sequence ID" value="MFD0942804.1"/>
    <property type="molecule type" value="Genomic_DNA"/>
</dbReference>
<comment type="caution">
    <text evidence="1">The sequence shown here is derived from an EMBL/GenBank/DDBJ whole genome shotgun (WGS) entry which is preliminary data.</text>
</comment>
<dbReference type="InterPro" id="IPR017647">
    <property type="entry name" value="Dnd_assoc_3"/>
</dbReference>
<sequence length="729" mass="84490">MNITLWNTLLKTPLLKNSETNKVQQWIQAGQETSLSIAALAQLQGIFIQLSQYRMETLANLTQLSPLSKDYFGNNDLAFTWKKIHSIYQCSKEELADALYINEVVVNMWDRSINDREKYTFTETFERFIGRTLDVSSTVLLEKQIEEPVVQKEEKEVEENVVELVEIEKVEVVETVSQEKDFTFLEQLSVLQTSSVQSVVHAEEFTELQHYMHVERSIQEHFIRALEEAESKNGAHLIMLCGSVGDGKSHLISYVHEIRPELLEQVYVHNDSTESHNPSEDEIETLEKVLAPFEGRGAGRDKVVLAINLGVLHNFYAKHRHTTQFPKTIHAIEASRVFEVDKDFDNSTEDVTLLNFAGLQPYEISDKGATSRFFEAIIKKIVAPTEENPFYRAWQKDRERDVWTPAHLNYSLLQEETMPSAIVQVLVEAMMKEKLFLSTRALYNVIYDMIVPLDNTTFHPDHMLPSLLFSRPERSELMHALHTIDPVARRAEVLDSLLREFILTNDVTTMIQQHLTGNAHYLTIWENTDGDVESYSKLLIRHYYILNHAALNERFYQFLQTLFSYYTETNDAYEKLFHMMMQAIERWIGSPKERYIYIDAIGESNYQLAIPFQANARPGREFGQARGQTEINRLKPEVELGLDVNGKTIYVTIDYALFELLCNVANGYRPTRQDYTEALQFVEFYSDIIRYTDKSDEMLIVHIPTKQMVRMKKPFFGGGLKKYEVESIE</sequence>
<keyword evidence="2" id="KW-1185">Reference proteome</keyword>
<gene>
    <name evidence="1" type="primary">dptF</name>
    <name evidence="1" type="ORF">ACFQ0V_03345</name>
</gene>
<dbReference type="NCBIfam" id="TIGR03238">
    <property type="entry name" value="dnd_assoc_3"/>
    <property type="match status" value="1"/>
</dbReference>
<evidence type="ECO:0000313" key="1">
    <source>
        <dbReference type="EMBL" id="MFD0942804.1"/>
    </source>
</evidence>
<name>A0ABW3H0T7_9BACL</name>
<reference evidence="2" key="1">
    <citation type="journal article" date="2019" name="Int. J. Syst. Evol. Microbiol.">
        <title>The Global Catalogue of Microorganisms (GCM) 10K type strain sequencing project: providing services to taxonomists for standard genome sequencing and annotation.</title>
        <authorList>
            <consortium name="The Broad Institute Genomics Platform"/>
            <consortium name="The Broad Institute Genome Sequencing Center for Infectious Disease"/>
            <person name="Wu L."/>
            <person name="Ma J."/>
        </authorList>
    </citation>
    <scope>NUCLEOTIDE SEQUENCE [LARGE SCALE GENOMIC DNA]</scope>
    <source>
        <strain evidence="2">CCUG 63563</strain>
    </source>
</reference>